<dbReference type="Pfam" id="PF20126">
    <property type="entry name" value="TumE"/>
    <property type="match status" value="1"/>
</dbReference>
<sequence>MHPYKYNLAYIVRGVCVLRYDNERGKGDHKHLGAAEMAYAFTTPEQLLEGGVIFPYDAIHVDFTLQAKAA</sequence>
<evidence type="ECO:0000313" key="1">
    <source>
        <dbReference type="EMBL" id="MCG5072158.1"/>
    </source>
</evidence>
<evidence type="ECO:0000313" key="2">
    <source>
        <dbReference type="Proteomes" id="UP001139308"/>
    </source>
</evidence>
<reference evidence="1" key="1">
    <citation type="submission" date="2022-01" db="EMBL/GenBank/DDBJ databases">
        <title>Genome sequence and assembly of Parabukholderia sp. RG36.</title>
        <authorList>
            <person name="Chhetri G."/>
        </authorList>
    </citation>
    <scope>NUCLEOTIDE SEQUENCE</scope>
    <source>
        <strain evidence="1">RG36</strain>
    </source>
</reference>
<accession>A0A9X1UFP1</accession>
<keyword evidence="2" id="KW-1185">Reference proteome</keyword>
<dbReference type="InterPro" id="IPR045397">
    <property type="entry name" value="TumE-like"/>
</dbReference>
<gene>
    <name evidence="1" type="ORF">L5014_02085</name>
</gene>
<dbReference type="RefSeq" id="WP_238461912.1">
    <property type="nucleotide sequence ID" value="NZ_JAKLJA010000001.1"/>
</dbReference>
<comment type="caution">
    <text evidence="1">The sequence shown here is derived from an EMBL/GenBank/DDBJ whole genome shotgun (WGS) entry which is preliminary data.</text>
</comment>
<name>A0A9X1UFP1_9BURK</name>
<dbReference type="AlphaFoldDB" id="A0A9X1UFP1"/>
<protein>
    <submittedName>
        <fullName evidence="1">DUF6516 family protein</fullName>
    </submittedName>
</protein>
<dbReference type="EMBL" id="JAKLJA010000001">
    <property type="protein sequence ID" value="MCG5072158.1"/>
    <property type="molecule type" value="Genomic_DNA"/>
</dbReference>
<dbReference type="Proteomes" id="UP001139308">
    <property type="component" value="Unassembled WGS sequence"/>
</dbReference>
<proteinExistence type="predicted"/>
<organism evidence="1 2">
    <name type="scientific">Paraburkholderia tagetis</name>
    <dbReference type="NCBI Taxonomy" id="2913261"/>
    <lineage>
        <taxon>Bacteria</taxon>
        <taxon>Pseudomonadati</taxon>
        <taxon>Pseudomonadota</taxon>
        <taxon>Betaproteobacteria</taxon>
        <taxon>Burkholderiales</taxon>
        <taxon>Burkholderiaceae</taxon>
        <taxon>Paraburkholderia</taxon>
    </lineage>
</organism>